<dbReference type="AlphaFoldDB" id="T1HY42"/>
<accession>T1HY42</accession>
<dbReference type="InParanoid" id="T1HY42"/>
<proteinExistence type="predicted"/>
<reference evidence="1" key="1">
    <citation type="submission" date="2015-05" db="UniProtKB">
        <authorList>
            <consortium name="EnsemblMetazoa"/>
        </authorList>
    </citation>
    <scope>IDENTIFICATION</scope>
</reference>
<dbReference type="VEuPathDB" id="VectorBase:RPRC008962"/>
<dbReference type="EnsemblMetazoa" id="RPRC008962-RA">
    <property type="protein sequence ID" value="RPRC008962-PA"/>
    <property type="gene ID" value="RPRC008962"/>
</dbReference>
<keyword evidence="2" id="KW-1185">Reference proteome</keyword>
<sequence>MDSSKSEVAPSVADYLEKEKLCQELCKTITESVECTNNVPITSLNIQSSALLPELNSDQDIEEILQQISDYLVTHFGENSQCTEDGISEGLSVEEILKEAECIVRASTPYFERKLNSCSSDPLPLVKNIKHLSSVKKIIQKNYLSKTNNKSKDKDVLEPECIAQEKPTELHDSMVNRAQNLEGNEFNLNKNNNTPKVDEVKAPTKNEINDVNSGLNSSFNNIMEEEKQYEIVQNELTLSDLQTVPPNATYTVTKEGIKLCRSMTDINIHKQEEHQNTIADLNKQIAALTTKVAEYEKMEANLKRTENLATMERQRVQLLQDEIRSQEDLIESYQNENQRLSNDLITAKVSCYFFYFNILI</sequence>
<name>T1HY42_RHOPR</name>
<dbReference type="HOGENOM" id="CLU_770121_0_0_1"/>
<evidence type="ECO:0000313" key="1">
    <source>
        <dbReference type="EnsemblMetazoa" id="RPRC008962-PA"/>
    </source>
</evidence>
<dbReference type="Proteomes" id="UP000015103">
    <property type="component" value="Unassembled WGS sequence"/>
</dbReference>
<evidence type="ECO:0000313" key="2">
    <source>
        <dbReference type="Proteomes" id="UP000015103"/>
    </source>
</evidence>
<protein>
    <submittedName>
        <fullName evidence="1">Uncharacterized protein</fullName>
    </submittedName>
</protein>
<organism evidence="1 2">
    <name type="scientific">Rhodnius prolixus</name>
    <name type="common">Triatomid bug</name>
    <dbReference type="NCBI Taxonomy" id="13249"/>
    <lineage>
        <taxon>Eukaryota</taxon>
        <taxon>Metazoa</taxon>
        <taxon>Ecdysozoa</taxon>
        <taxon>Arthropoda</taxon>
        <taxon>Hexapoda</taxon>
        <taxon>Insecta</taxon>
        <taxon>Pterygota</taxon>
        <taxon>Neoptera</taxon>
        <taxon>Paraneoptera</taxon>
        <taxon>Hemiptera</taxon>
        <taxon>Heteroptera</taxon>
        <taxon>Panheteroptera</taxon>
        <taxon>Cimicomorpha</taxon>
        <taxon>Reduviidae</taxon>
        <taxon>Triatominae</taxon>
        <taxon>Rhodnius</taxon>
    </lineage>
</organism>
<dbReference type="EMBL" id="ACPB03010715">
    <property type="status" value="NOT_ANNOTATED_CDS"/>
    <property type="molecule type" value="Genomic_DNA"/>
</dbReference>